<dbReference type="InterPro" id="IPR029066">
    <property type="entry name" value="PLP-binding_barrel"/>
</dbReference>
<dbReference type="SUPFAM" id="SSF51419">
    <property type="entry name" value="PLP-binding barrel"/>
    <property type="match status" value="1"/>
</dbReference>
<comment type="similarity">
    <text evidence="2">Belongs to the pyridoxal phosphate-binding protein YggS/PROSC family.</text>
</comment>
<dbReference type="PIRSF" id="PIRSF004848">
    <property type="entry name" value="YBL036c_PLPDEIII"/>
    <property type="match status" value="1"/>
</dbReference>
<comment type="caution">
    <text evidence="4">The sequence shown here is derived from an EMBL/GenBank/DDBJ whole genome shotgun (WGS) entry which is preliminary data.</text>
</comment>
<evidence type="ECO:0000256" key="1">
    <source>
        <dbReference type="ARBA" id="ARBA00022898"/>
    </source>
</evidence>
<comment type="cofactor">
    <cofactor evidence="3">
        <name>pyridoxal 5'-phosphate</name>
        <dbReference type="ChEBI" id="CHEBI:597326"/>
    </cofactor>
</comment>
<dbReference type="InterPro" id="IPR011078">
    <property type="entry name" value="PyrdxlP_homeostasis"/>
</dbReference>
<dbReference type="VEuPathDB" id="PlasmoDB:PGSY75_0919700"/>
<sequence length="247" mass="28914">MKYINNLKEIEKKVKLICDNMSVTTPSILVVTKYVGKEEIHNIHSHDDKYHFGENSVDSLIEKSEQLAKSIKWHFIGNLQSNKCKNILKVKNLYMIETLDKEKKATMLNNYLKMENEQNNNNNNNNNSEELRKLRILMQIKTTDDETKTGLTHENYDEIENTVLHIINNCQFLIFKGLMTISSLDINKRENSFVILNDIKKKLLNNQVINNYFINKTFHMSMGMSDDMELAIKHETTQLRIGRAIFN</sequence>
<dbReference type="PANTHER" id="PTHR10146">
    <property type="entry name" value="PROLINE SYNTHETASE CO-TRANSCRIBED BACTERIAL HOMOLOG PROTEIN"/>
    <property type="match status" value="1"/>
</dbReference>
<gene>
    <name evidence="4" type="ORF">PGSY75_0919700</name>
</gene>
<dbReference type="EMBL" id="LVLB01000010">
    <property type="protein sequence ID" value="KYO00176.1"/>
    <property type="molecule type" value="Genomic_DNA"/>
</dbReference>
<evidence type="ECO:0000256" key="3">
    <source>
        <dbReference type="PIRSR" id="PIRSR004848-1"/>
    </source>
</evidence>
<dbReference type="HAMAP" id="MF_02087">
    <property type="entry name" value="PLP_homeostasis"/>
    <property type="match status" value="1"/>
</dbReference>
<keyword evidence="1 2" id="KW-0663">Pyridoxal phosphate</keyword>
<dbReference type="FunFam" id="3.20.20.10:FF:000021">
    <property type="entry name" value="Pyridoxal phosphate homeostasis protein"/>
    <property type="match status" value="1"/>
</dbReference>
<accession>A0A151LM03</accession>
<dbReference type="KEGG" id="pgab:PGSY75_0919700"/>
<protein>
    <recommendedName>
        <fullName evidence="2">Pyridoxal phosphate homeostasis protein</fullName>
        <shortName evidence="2">PLP homeostasis protein</shortName>
    </recommendedName>
</protein>
<evidence type="ECO:0000313" key="5">
    <source>
        <dbReference type="Proteomes" id="UP000076004"/>
    </source>
</evidence>
<dbReference type="PROSITE" id="PS01211">
    <property type="entry name" value="UPF0001"/>
    <property type="match status" value="1"/>
</dbReference>
<evidence type="ECO:0000313" key="4">
    <source>
        <dbReference type="EMBL" id="KYO00176.1"/>
    </source>
</evidence>
<dbReference type="GeneID" id="29776216"/>
<dbReference type="Proteomes" id="UP000076004">
    <property type="component" value="Chromosome 9"/>
</dbReference>
<organism evidence="4 5">
    <name type="scientific">Plasmodium gaboni</name>
    <dbReference type="NCBI Taxonomy" id="647221"/>
    <lineage>
        <taxon>Eukaryota</taxon>
        <taxon>Sar</taxon>
        <taxon>Alveolata</taxon>
        <taxon>Apicomplexa</taxon>
        <taxon>Aconoidasida</taxon>
        <taxon>Haemosporida</taxon>
        <taxon>Plasmodiidae</taxon>
        <taxon>Plasmodium</taxon>
        <taxon>Plasmodium (Laverania)</taxon>
    </lineage>
</organism>
<dbReference type="RefSeq" id="XP_018641943.1">
    <property type="nucleotide sequence ID" value="XM_018785602.1"/>
</dbReference>
<evidence type="ECO:0000256" key="2">
    <source>
        <dbReference type="HAMAP-Rule" id="MF_03225"/>
    </source>
</evidence>
<feature type="modified residue" description="N6-(pyridoxal phosphate)lysine" evidence="2 3">
    <location>
        <position position="33"/>
    </location>
</feature>
<dbReference type="PANTHER" id="PTHR10146:SF14">
    <property type="entry name" value="PYRIDOXAL PHOSPHATE HOMEOSTASIS PROTEIN"/>
    <property type="match status" value="1"/>
</dbReference>
<dbReference type="AlphaFoldDB" id="A0A151LM03"/>
<dbReference type="VEuPathDB" id="PlasmoDB:PGABG01_0917100"/>
<comment type="function">
    <text evidence="2">Pyridoxal 5'-phosphate (PLP)-binding protein, which may be involved in intracellular homeostatic regulation of pyridoxal 5'-phosphate (PLP), the active form of vitamin B6.</text>
</comment>
<dbReference type="GO" id="GO:0030170">
    <property type="term" value="F:pyridoxal phosphate binding"/>
    <property type="evidence" value="ECO:0007669"/>
    <property type="project" value="UniProtKB-UniRule"/>
</dbReference>
<dbReference type="NCBIfam" id="TIGR00044">
    <property type="entry name" value="YggS family pyridoxal phosphate-dependent enzyme"/>
    <property type="match status" value="1"/>
</dbReference>
<proteinExistence type="inferred from homology"/>
<name>A0A151LM03_9APIC</name>
<reference evidence="4 5" key="1">
    <citation type="journal article" date="2016" name="Nat. Commun.">
        <title>Genomes of cryptic chimpanzee Plasmodium species reveal key evolutionary events leading to human malaria.</title>
        <authorList>
            <person name="Sundararaman S.A."/>
            <person name="Plenderleith L.J."/>
            <person name="Liu W."/>
            <person name="Loy D.E."/>
            <person name="Learn G.H."/>
            <person name="Li Y."/>
            <person name="Shaw K.S."/>
            <person name="Ayouba A."/>
            <person name="Peeters M."/>
            <person name="Speede S."/>
            <person name="Shaw G.M."/>
            <person name="Bushman F.D."/>
            <person name="Brisson D."/>
            <person name="Rayner J.C."/>
            <person name="Sharp P.M."/>
            <person name="Hahn B.H."/>
        </authorList>
    </citation>
    <scope>NUCLEOTIDE SEQUENCE [LARGE SCALE GENOMIC DNA]</scope>
    <source>
        <strain evidence="4 5">SY75</strain>
    </source>
</reference>
<dbReference type="Gene3D" id="3.20.20.10">
    <property type="entry name" value="Alanine racemase"/>
    <property type="match status" value="1"/>
</dbReference>